<gene>
    <name evidence="2" type="ORF">AVEN_59188_1</name>
</gene>
<proteinExistence type="predicted"/>
<name>A0A4Y2LT13_ARAVE</name>
<sequence length="102" mass="12011">MLKKRKCIFLKRLEKKEVIPPYSPKQINDADKVRNIRLLSRSLDIFNFHFDLPYASAWRGTKTCKRHTTTRAGRHDSKTEEKVKKTEAKKVQQQTHKKESGS</sequence>
<comment type="caution">
    <text evidence="2">The sequence shown here is derived from an EMBL/GenBank/DDBJ whole genome shotgun (WGS) entry which is preliminary data.</text>
</comment>
<dbReference type="EMBL" id="BGPR01006269">
    <property type="protein sequence ID" value="GBN17534.1"/>
    <property type="molecule type" value="Genomic_DNA"/>
</dbReference>
<dbReference type="AlphaFoldDB" id="A0A4Y2LT13"/>
<organism evidence="2 3">
    <name type="scientific">Araneus ventricosus</name>
    <name type="common">Orbweaver spider</name>
    <name type="synonym">Epeira ventricosa</name>
    <dbReference type="NCBI Taxonomy" id="182803"/>
    <lineage>
        <taxon>Eukaryota</taxon>
        <taxon>Metazoa</taxon>
        <taxon>Ecdysozoa</taxon>
        <taxon>Arthropoda</taxon>
        <taxon>Chelicerata</taxon>
        <taxon>Arachnida</taxon>
        <taxon>Araneae</taxon>
        <taxon>Araneomorphae</taxon>
        <taxon>Entelegynae</taxon>
        <taxon>Araneoidea</taxon>
        <taxon>Araneidae</taxon>
        <taxon>Araneus</taxon>
    </lineage>
</organism>
<keyword evidence="3" id="KW-1185">Reference proteome</keyword>
<reference evidence="2 3" key="1">
    <citation type="journal article" date="2019" name="Sci. Rep.">
        <title>Orb-weaving spider Araneus ventricosus genome elucidates the spidroin gene catalogue.</title>
        <authorList>
            <person name="Kono N."/>
            <person name="Nakamura H."/>
            <person name="Ohtoshi R."/>
            <person name="Moran D.A.P."/>
            <person name="Shinohara A."/>
            <person name="Yoshida Y."/>
            <person name="Fujiwara M."/>
            <person name="Mori M."/>
            <person name="Tomita M."/>
            <person name="Arakawa K."/>
        </authorList>
    </citation>
    <scope>NUCLEOTIDE SEQUENCE [LARGE SCALE GENOMIC DNA]</scope>
</reference>
<dbReference type="Proteomes" id="UP000499080">
    <property type="component" value="Unassembled WGS sequence"/>
</dbReference>
<evidence type="ECO:0000256" key="1">
    <source>
        <dbReference type="SAM" id="MobiDB-lite"/>
    </source>
</evidence>
<accession>A0A4Y2LT13</accession>
<evidence type="ECO:0000313" key="3">
    <source>
        <dbReference type="Proteomes" id="UP000499080"/>
    </source>
</evidence>
<feature type="compositionally biased region" description="Basic and acidic residues" evidence="1">
    <location>
        <begin position="73"/>
        <end position="102"/>
    </location>
</feature>
<protein>
    <submittedName>
        <fullName evidence="2">Uncharacterized protein</fullName>
    </submittedName>
</protein>
<feature type="region of interest" description="Disordered" evidence="1">
    <location>
        <begin position="63"/>
        <end position="102"/>
    </location>
</feature>
<evidence type="ECO:0000313" key="2">
    <source>
        <dbReference type="EMBL" id="GBN17534.1"/>
    </source>
</evidence>